<dbReference type="InterPro" id="IPR005532">
    <property type="entry name" value="SUMF_dom"/>
</dbReference>
<dbReference type="GO" id="GO:0120147">
    <property type="term" value="F:formylglycine-generating oxidase activity"/>
    <property type="evidence" value="ECO:0007669"/>
    <property type="project" value="TreeGrafter"/>
</dbReference>
<name>A0A3B1ANY1_9ZZZZ</name>
<dbReference type="InterPro" id="IPR042095">
    <property type="entry name" value="SUMF_sf"/>
</dbReference>
<dbReference type="Pfam" id="PF03781">
    <property type="entry name" value="FGE-sulfatase"/>
    <property type="match status" value="1"/>
</dbReference>
<sequence>MAKLIARYLSLLIFLLPGSQAAFAAEKITIAGGSFMMGCSKNDKDCDKDEGPAGGTRVNVPTFKIDKYEVSVASYRSCVESGKCTRPKDHARNQYCNYDAKARDQHPVNCLDWEQAQAYCQAQNGRLPYEAEWEKAARAGSTSRYPWGQEVSCKHAILDDGKTMGSVANEPDGCGEDRSWPVASRDANQFGLYDMHGNAGEWLHNWYSQDAITELYAKGDLKGPASGKRKLVHGGSWDENRTNLRSSFRNVKDPVSGEAVYGSIGFRCAYEK</sequence>
<dbReference type="SUPFAM" id="SSF56436">
    <property type="entry name" value="C-type lectin-like"/>
    <property type="match status" value="1"/>
</dbReference>
<dbReference type="InterPro" id="IPR016187">
    <property type="entry name" value="CTDL_fold"/>
</dbReference>
<evidence type="ECO:0000313" key="2">
    <source>
        <dbReference type="EMBL" id="VAW99939.1"/>
    </source>
</evidence>
<organism evidence="2">
    <name type="scientific">hydrothermal vent metagenome</name>
    <dbReference type="NCBI Taxonomy" id="652676"/>
    <lineage>
        <taxon>unclassified sequences</taxon>
        <taxon>metagenomes</taxon>
        <taxon>ecological metagenomes</taxon>
    </lineage>
</organism>
<accession>A0A3B1ANY1</accession>
<feature type="domain" description="Sulfatase-modifying factor enzyme-like" evidence="1">
    <location>
        <begin position="25"/>
        <end position="269"/>
    </location>
</feature>
<proteinExistence type="predicted"/>
<protein>
    <submittedName>
        <fullName evidence="2">Sulfatase modifying factor 1 (C-alpha-formyglycine- generating enzyme 1)</fullName>
    </submittedName>
</protein>
<dbReference type="PANTHER" id="PTHR23150">
    <property type="entry name" value="SULFATASE MODIFYING FACTOR 1, 2"/>
    <property type="match status" value="1"/>
</dbReference>
<gene>
    <name evidence="2" type="ORF">MNBD_GAMMA21-2419</name>
</gene>
<dbReference type="PANTHER" id="PTHR23150:SF19">
    <property type="entry name" value="FORMYLGLYCINE-GENERATING ENZYME"/>
    <property type="match status" value="1"/>
</dbReference>
<dbReference type="AlphaFoldDB" id="A0A3B1ANY1"/>
<reference evidence="2" key="1">
    <citation type="submission" date="2018-06" db="EMBL/GenBank/DDBJ databases">
        <authorList>
            <person name="Zhirakovskaya E."/>
        </authorList>
    </citation>
    <scope>NUCLEOTIDE SEQUENCE</scope>
</reference>
<dbReference type="EMBL" id="UOFR01000070">
    <property type="protein sequence ID" value="VAW99939.1"/>
    <property type="molecule type" value="Genomic_DNA"/>
</dbReference>
<dbReference type="Gene3D" id="3.90.1580.10">
    <property type="entry name" value="paralog of FGE (formylglycine-generating enzyme)"/>
    <property type="match status" value="1"/>
</dbReference>
<dbReference type="InterPro" id="IPR051043">
    <property type="entry name" value="Sulfatase_Mod_Factor_Kinase"/>
</dbReference>
<evidence type="ECO:0000259" key="1">
    <source>
        <dbReference type="Pfam" id="PF03781"/>
    </source>
</evidence>